<dbReference type="GO" id="GO:0016705">
    <property type="term" value="F:oxidoreductase activity, acting on paired donors, with incorporation or reduction of molecular oxygen"/>
    <property type="evidence" value="ECO:0007669"/>
    <property type="project" value="InterPro"/>
</dbReference>
<proteinExistence type="predicted"/>
<dbReference type="HOGENOM" id="CLU_027853_8_0_0"/>
<dbReference type="Pfam" id="PF00296">
    <property type="entry name" value="Bac_luciferase"/>
    <property type="match status" value="1"/>
</dbReference>
<dbReference type="InterPro" id="IPR036661">
    <property type="entry name" value="Luciferase-like_sf"/>
</dbReference>
<keyword evidence="2" id="KW-0503">Monooxygenase</keyword>
<gene>
    <name evidence="4" type="ordered locus">Deipr_2533</name>
</gene>
<dbReference type="Gene3D" id="3.20.20.30">
    <property type="entry name" value="Luciferase-like domain"/>
    <property type="match status" value="1"/>
</dbReference>
<dbReference type="InterPro" id="IPR011251">
    <property type="entry name" value="Luciferase-like_dom"/>
</dbReference>
<evidence type="ECO:0000313" key="5">
    <source>
        <dbReference type="Proteomes" id="UP000007718"/>
    </source>
</evidence>
<dbReference type="RefSeq" id="WP_013623157.1">
    <property type="nucleotide sequence ID" value="NC_015170.1"/>
</dbReference>
<dbReference type="KEGG" id="dpt:Deipr_2533"/>
<dbReference type="eggNOG" id="COG2141">
    <property type="taxonomic scope" value="Bacteria"/>
</dbReference>
<evidence type="ECO:0000259" key="3">
    <source>
        <dbReference type="Pfam" id="PF00296"/>
    </source>
</evidence>
<dbReference type="GO" id="GO:0005829">
    <property type="term" value="C:cytosol"/>
    <property type="evidence" value="ECO:0007669"/>
    <property type="project" value="TreeGrafter"/>
</dbReference>
<keyword evidence="4" id="KW-0614">Plasmid</keyword>
<accession>F0RQU1</accession>
<keyword evidence="5" id="KW-1185">Reference proteome</keyword>
<protein>
    <submittedName>
        <fullName evidence="4">Putative oxidoreductase, LLM family</fullName>
    </submittedName>
</protein>
<dbReference type="OrthoDB" id="9776438at2"/>
<dbReference type="SUPFAM" id="SSF51679">
    <property type="entry name" value="Bacterial luciferase-like"/>
    <property type="match status" value="1"/>
</dbReference>
<dbReference type="PANTHER" id="PTHR30137:SF8">
    <property type="entry name" value="BLR5498 PROTEIN"/>
    <property type="match status" value="1"/>
</dbReference>
<dbReference type="EMBL" id="CP002539">
    <property type="protein sequence ID" value="ADY27650.1"/>
    <property type="molecule type" value="Genomic_DNA"/>
</dbReference>
<evidence type="ECO:0000256" key="2">
    <source>
        <dbReference type="ARBA" id="ARBA00023033"/>
    </source>
</evidence>
<dbReference type="GO" id="GO:0004497">
    <property type="term" value="F:monooxygenase activity"/>
    <property type="evidence" value="ECO:0007669"/>
    <property type="project" value="UniProtKB-KW"/>
</dbReference>
<reference evidence="4 5" key="2">
    <citation type="journal article" date="2012" name="Stand. Genomic Sci.">
        <title>Complete genome sequence of the orange-red pigmented, radioresistant Deinococcus proteolyticus type strain (MRP(T)).</title>
        <authorList>
            <person name="Copeland A."/>
            <person name="Zeytun A."/>
            <person name="Yassawong M."/>
            <person name="Nolan M."/>
            <person name="Lucas S."/>
            <person name="Hammon N."/>
            <person name="Deshpande S."/>
            <person name="Cheng J.F."/>
            <person name="Han C."/>
            <person name="Tapia R."/>
            <person name="Goodwin L.A."/>
            <person name="Pitluck S."/>
            <person name="Mavromatis K."/>
            <person name="Liolios K."/>
            <person name="Pagani I."/>
            <person name="Ivanova N."/>
            <person name="Mikhailova N."/>
            <person name="Pati A."/>
            <person name="Chen A."/>
            <person name="Palaniappan K."/>
            <person name="Land M."/>
            <person name="Hauser L."/>
            <person name="Jeffries C.D."/>
            <person name="Brambilla E.M."/>
            <person name="Rohde M."/>
            <person name="Sikorski J."/>
            <person name="Pukall R."/>
            <person name="Goker M."/>
            <person name="Detter J.C."/>
            <person name="Woyke T."/>
            <person name="Bristow J."/>
            <person name="Eisen J.A."/>
            <person name="Markowitz V."/>
            <person name="Hugenholtz P."/>
            <person name="Kyrpides N.C."/>
            <person name="Klenk H.P."/>
            <person name="Lapidus A."/>
        </authorList>
    </citation>
    <scope>NUCLEOTIDE SEQUENCE [LARGE SCALE GENOMIC DNA]</scope>
    <source>
        <strain evidence="5">ATCC 35074 / DSM 20540 / JCM 6276 / NBRC 101906 / NCIMB 13154 / VKM Ac-1939 / CCM 2703 / MRP</strain>
        <plasmid evidence="5">Plasmid pDEIPR03</plasmid>
    </source>
</reference>
<geneLocation type="plasmid" evidence="4 5">
    <name>pDEIPR03</name>
</geneLocation>
<feature type="domain" description="Luciferase-like" evidence="3">
    <location>
        <begin position="26"/>
        <end position="314"/>
    </location>
</feature>
<dbReference type="PANTHER" id="PTHR30137">
    <property type="entry name" value="LUCIFERASE-LIKE MONOOXYGENASE"/>
    <property type="match status" value="1"/>
</dbReference>
<organism evidence="4 5">
    <name type="scientific">Deinococcus proteolyticus (strain ATCC 35074 / DSM 20540 / JCM 6276 / NBRC 101906 / NCIMB 13154 / VKM Ac-1939 / CCM 2703 / MRP)</name>
    <dbReference type="NCBI Taxonomy" id="693977"/>
    <lineage>
        <taxon>Bacteria</taxon>
        <taxon>Thermotogati</taxon>
        <taxon>Deinococcota</taxon>
        <taxon>Deinococci</taxon>
        <taxon>Deinococcales</taxon>
        <taxon>Deinococcaceae</taxon>
        <taxon>Deinococcus</taxon>
    </lineage>
</organism>
<evidence type="ECO:0000313" key="4">
    <source>
        <dbReference type="EMBL" id="ADY27650.1"/>
    </source>
</evidence>
<evidence type="ECO:0000256" key="1">
    <source>
        <dbReference type="ARBA" id="ARBA00023002"/>
    </source>
</evidence>
<dbReference type="AlphaFoldDB" id="F0RQU1"/>
<name>F0RQU1_DEIPM</name>
<keyword evidence="1" id="KW-0560">Oxidoreductase</keyword>
<sequence>MTNHQPFEIGLHSFVDYQTHDTAGNAVSPQQRMKNLLEEAQLADQVGLDMFAVGEHHRPDYLASNPATVLAAMAPITQNIKLSSSVSILGTDDPVRIFQQFATLDLLSNGRAEIMAGRASFAESFPLFLGQTPFDYDELFAEKLDLLLKLREQTEIHWRGKYRPALTGQGVYPRPVEKENPDDELPVWLGVGGTPASAVRAGELGLPMALAIIGGMPERFTAFSDLYRRAAKDAGKLDKTRLSINSHGFLADTSQAAAEAYWPAQESRMNRIGRERGWPALTRQNYEADLSLRGSLFVGDPEQVAEKILYQYDHFGHDRFLLMSVGMLSHDQMLHSIELLGTKVAPLVREEIERRRASQAKLDAMLAGQA</sequence>
<dbReference type="Proteomes" id="UP000007718">
    <property type="component" value="Plasmid pDEIPR03"/>
</dbReference>
<reference evidence="5" key="1">
    <citation type="submission" date="2011-02" db="EMBL/GenBank/DDBJ databases">
        <title>The complete sequence of plasmid3 of Deinococcus proteolyticus DSM 20540.</title>
        <authorList>
            <consortium name="US DOE Joint Genome Institute (JGI-PGF)"/>
            <person name="Lucas S."/>
            <person name="Copeland A."/>
            <person name="Lapidus A."/>
            <person name="Bruce D."/>
            <person name="Goodwin L."/>
            <person name="Pitluck S."/>
            <person name="Kyrpides N."/>
            <person name="Mavromatis K."/>
            <person name="Pagani I."/>
            <person name="Ivanova N."/>
            <person name="Ovchinnikova G."/>
            <person name="Zeytun A."/>
            <person name="Detter J.C."/>
            <person name="Han C."/>
            <person name="Land M."/>
            <person name="Hauser L."/>
            <person name="Markowitz V."/>
            <person name="Cheng J.-F."/>
            <person name="Hugenholtz P."/>
            <person name="Woyke T."/>
            <person name="Wu D."/>
            <person name="Pukall R."/>
            <person name="Steenblock K."/>
            <person name="Brambilla E."/>
            <person name="Klenk H.-P."/>
            <person name="Eisen J.A."/>
        </authorList>
    </citation>
    <scope>NUCLEOTIDE SEQUENCE [LARGE SCALE GENOMIC DNA]</scope>
    <source>
        <strain evidence="5">ATCC 35074 / DSM 20540 / JCM 6276 / NBRC 101906 / NCIMB 13154 / VKM Ac-1939 / CCM 2703 / MRP</strain>
        <plasmid evidence="5">Plasmid pDEIPR03</plasmid>
    </source>
</reference>
<dbReference type="InterPro" id="IPR050766">
    <property type="entry name" value="Bact_Lucif_Oxidored"/>
</dbReference>